<dbReference type="SUPFAM" id="SSF57016">
    <property type="entry name" value="Plant lectins/antimicrobial peptides"/>
    <property type="match status" value="1"/>
</dbReference>
<dbReference type="InterPro" id="IPR036779">
    <property type="entry name" value="LysM_dom_sf"/>
</dbReference>
<dbReference type="Gene3D" id="3.10.350.10">
    <property type="entry name" value="LysM domain"/>
    <property type="match status" value="2"/>
</dbReference>
<evidence type="ECO:0000259" key="7">
    <source>
        <dbReference type="PROSITE" id="PS51782"/>
    </source>
</evidence>
<evidence type="ECO:0000256" key="5">
    <source>
        <dbReference type="SAM" id="SignalP"/>
    </source>
</evidence>
<feature type="disulfide bond" evidence="4">
    <location>
        <begin position="127"/>
        <end position="141"/>
    </location>
</feature>
<dbReference type="GO" id="GO:0008061">
    <property type="term" value="F:chitin binding"/>
    <property type="evidence" value="ECO:0007669"/>
    <property type="project" value="UniProtKB-UniRule"/>
</dbReference>
<evidence type="ECO:0000313" key="9">
    <source>
        <dbReference type="Proteomes" id="UP001286456"/>
    </source>
</evidence>
<dbReference type="EMBL" id="JAUEPO010000004">
    <property type="protein sequence ID" value="KAK3324515.1"/>
    <property type="molecule type" value="Genomic_DNA"/>
</dbReference>
<comment type="caution">
    <text evidence="4">Lacks conserved residue(s) required for the propagation of feature annotation.</text>
</comment>
<feature type="signal peptide" evidence="5">
    <location>
        <begin position="1"/>
        <end position="23"/>
    </location>
</feature>
<protein>
    <recommendedName>
        <fullName evidence="10">Carbohydrate-binding module family 18 protein</fullName>
    </recommendedName>
</protein>
<evidence type="ECO:0000256" key="2">
    <source>
        <dbReference type="ARBA" id="ARBA00023026"/>
    </source>
</evidence>
<feature type="domain" description="LysM" evidence="7">
    <location>
        <begin position="31"/>
        <end position="76"/>
    </location>
</feature>
<gene>
    <name evidence="8" type="ORF">B0T19DRAFT_443926</name>
</gene>
<evidence type="ECO:0000256" key="1">
    <source>
        <dbReference type="ARBA" id="ARBA00022669"/>
    </source>
</evidence>
<organism evidence="8 9">
    <name type="scientific">Cercophora scortea</name>
    <dbReference type="NCBI Taxonomy" id="314031"/>
    <lineage>
        <taxon>Eukaryota</taxon>
        <taxon>Fungi</taxon>
        <taxon>Dikarya</taxon>
        <taxon>Ascomycota</taxon>
        <taxon>Pezizomycotina</taxon>
        <taxon>Sordariomycetes</taxon>
        <taxon>Sordariomycetidae</taxon>
        <taxon>Sordariales</taxon>
        <taxon>Lasiosphaeriaceae</taxon>
        <taxon>Cercophora</taxon>
    </lineage>
</organism>
<proteinExistence type="inferred from homology"/>
<dbReference type="Pfam" id="PF01476">
    <property type="entry name" value="LysM"/>
    <property type="match status" value="2"/>
</dbReference>
<evidence type="ECO:0000256" key="3">
    <source>
        <dbReference type="ARBA" id="ARBA00044955"/>
    </source>
</evidence>
<keyword evidence="4" id="KW-1015">Disulfide bond</keyword>
<keyword evidence="1 4" id="KW-0147">Chitin-binding</keyword>
<dbReference type="PROSITE" id="PS51782">
    <property type="entry name" value="LYSM"/>
    <property type="match status" value="1"/>
</dbReference>
<dbReference type="InterPro" id="IPR036861">
    <property type="entry name" value="Endochitinase-like_sf"/>
</dbReference>
<accession>A0AAE0MA21</accession>
<evidence type="ECO:0000313" key="8">
    <source>
        <dbReference type="EMBL" id="KAK3324515.1"/>
    </source>
</evidence>
<comment type="similarity">
    <text evidence="3">Belongs to the secreted LysM effector family.</text>
</comment>
<reference evidence="8" key="2">
    <citation type="submission" date="2023-06" db="EMBL/GenBank/DDBJ databases">
        <authorList>
            <consortium name="Lawrence Berkeley National Laboratory"/>
            <person name="Haridas S."/>
            <person name="Hensen N."/>
            <person name="Bonometti L."/>
            <person name="Westerberg I."/>
            <person name="Brannstrom I.O."/>
            <person name="Guillou S."/>
            <person name="Cros-Aarteil S."/>
            <person name="Calhoun S."/>
            <person name="Kuo A."/>
            <person name="Mondo S."/>
            <person name="Pangilinan J."/>
            <person name="Riley R."/>
            <person name="Labutti K."/>
            <person name="Andreopoulos B."/>
            <person name="Lipzen A."/>
            <person name="Chen C."/>
            <person name="Yanf M."/>
            <person name="Daum C."/>
            <person name="Ng V."/>
            <person name="Clum A."/>
            <person name="Steindorff A."/>
            <person name="Ohm R."/>
            <person name="Martin F."/>
            <person name="Silar P."/>
            <person name="Natvig D."/>
            <person name="Lalanne C."/>
            <person name="Gautier V."/>
            <person name="Ament-Velasquez S.L."/>
            <person name="Kruys A."/>
            <person name="Hutchinson M.I."/>
            <person name="Powell A.J."/>
            <person name="Barry K."/>
            <person name="Miller A.N."/>
            <person name="Grigoriev I.V."/>
            <person name="Debuchy R."/>
            <person name="Gladieux P."/>
            <person name="Thoren M.H."/>
            <person name="Johannesson H."/>
        </authorList>
    </citation>
    <scope>NUCLEOTIDE SEQUENCE</scope>
    <source>
        <strain evidence="8">SMH4131-1</strain>
    </source>
</reference>
<comment type="caution">
    <text evidence="8">The sequence shown here is derived from an EMBL/GenBank/DDBJ whole genome shotgun (WGS) entry which is preliminary data.</text>
</comment>
<dbReference type="SUPFAM" id="SSF54106">
    <property type="entry name" value="LysM domain"/>
    <property type="match status" value="1"/>
</dbReference>
<dbReference type="Proteomes" id="UP001286456">
    <property type="component" value="Unassembled WGS sequence"/>
</dbReference>
<reference evidence="8" key="1">
    <citation type="journal article" date="2023" name="Mol. Phylogenet. Evol.">
        <title>Genome-scale phylogeny and comparative genomics of the fungal order Sordariales.</title>
        <authorList>
            <person name="Hensen N."/>
            <person name="Bonometti L."/>
            <person name="Westerberg I."/>
            <person name="Brannstrom I.O."/>
            <person name="Guillou S."/>
            <person name="Cros-Aarteil S."/>
            <person name="Calhoun S."/>
            <person name="Haridas S."/>
            <person name="Kuo A."/>
            <person name="Mondo S."/>
            <person name="Pangilinan J."/>
            <person name="Riley R."/>
            <person name="LaButti K."/>
            <person name="Andreopoulos B."/>
            <person name="Lipzen A."/>
            <person name="Chen C."/>
            <person name="Yan M."/>
            <person name="Daum C."/>
            <person name="Ng V."/>
            <person name="Clum A."/>
            <person name="Steindorff A."/>
            <person name="Ohm R.A."/>
            <person name="Martin F."/>
            <person name="Silar P."/>
            <person name="Natvig D.O."/>
            <person name="Lalanne C."/>
            <person name="Gautier V."/>
            <person name="Ament-Velasquez S.L."/>
            <person name="Kruys A."/>
            <person name="Hutchinson M.I."/>
            <person name="Powell A.J."/>
            <person name="Barry K."/>
            <person name="Miller A.N."/>
            <person name="Grigoriev I.V."/>
            <person name="Debuchy R."/>
            <person name="Gladieux P."/>
            <person name="Hiltunen Thoren M."/>
            <person name="Johannesson H."/>
        </authorList>
    </citation>
    <scope>NUCLEOTIDE SEQUENCE</scope>
    <source>
        <strain evidence="8">SMH4131-1</strain>
    </source>
</reference>
<dbReference type="InterPro" id="IPR001002">
    <property type="entry name" value="Chitin-bd_1"/>
</dbReference>
<keyword evidence="5" id="KW-0732">Signal</keyword>
<keyword evidence="2" id="KW-0843">Virulence</keyword>
<feature type="chain" id="PRO_5041939874" description="Carbohydrate-binding module family 18 protein" evidence="5">
    <location>
        <begin position="24"/>
        <end position="439"/>
    </location>
</feature>
<dbReference type="InterPro" id="IPR018392">
    <property type="entry name" value="LysM"/>
</dbReference>
<feature type="domain" description="Chitin-binding type-1" evidence="6">
    <location>
        <begin position="110"/>
        <end position="154"/>
    </location>
</feature>
<keyword evidence="9" id="KW-1185">Reference proteome</keyword>
<sequence length="439" mass="43955">MGPFRLAKGALACFLGIAALVAADTNAGCTKTVQAQQGDTCATIASAAGITVAQFLISNPSVTSCSQLQVGATYCLAGVAATTIAPTTPSTSTVAPPASSSTGPLKVSTDGTCGSGVTCAGSTFGSCCSEHGYCGSTVDYCTTGCQAGFGSCGTGAVSSSSVSAPITTTTSACPVGSAASTTVTVSVTTTAVIAITRTSIVLTTSTNVVPATTTQTVSSTVLLTSTVTRTATATAIPSTVLETSTLTLTTISTQTVKSTVLATSIVTLTTTSLVLATSTATSTKTASTTITNTAQVTSVVLETLTTIKTLTITSVNTVGCVSGPSFVTTLKPTTTTIGRPSIVTSTTTPTPAYPSPILPGTIDTCVSYDQIQSSDTCRTIATRNDITLRNFYKYNPTVSLTAGLLPTLCTPGLLDLLLSGLCQIDCENLWPGYFVCVGV</sequence>
<dbReference type="AlphaFoldDB" id="A0AAE0MA21"/>
<evidence type="ECO:0000256" key="4">
    <source>
        <dbReference type="PROSITE-ProRule" id="PRU00261"/>
    </source>
</evidence>
<dbReference type="SMART" id="SM00270">
    <property type="entry name" value="ChtBD1"/>
    <property type="match status" value="1"/>
</dbReference>
<dbReference type="Gene3D" id="3.30.60.10">
    <property type="entry name" value="Endochitinase-like"/>
    <property type="match status" value="1"/>
</dbReference>
<dbReference type="PANTHER" id="PTHR34997">
    <property type="entry name" value="AM15"/>
    <property type="match status" value="1"/>
</dbReference>
<dbReference type="SMART" id="SM00257">
    <property type="entry name" value="LysM"/>
    <property type="match status" value="2"/>
</dbReference>
<dbReference type="PANTHER" id="PTHR34997:SF1">
    <property type="entry name" value="PEPTIDOGLYCAN-BINDING LYSIN DOMAIN"/>
    <property type="match status" value="1"/>
</dbReference>
<dbReference type="PROSITE" id="PS50941">
    <property type="entry name" value="CHIT_BIND_I_2"/>
    <property type="match status" value="1"/>
</dbReference>
<dbReference type="CDD" id="cd00118">
    <property type="entry name" value="LysM"/>
    <property type="match status" value="2"/>
</dbReference>
<dbReference type="InterPro" id="IPR052210">
    <property type="entry name" value="LysM1-like"/>
</dbReference>
<name>A0AAE0MA21_9PEZI</name>
<evidence type="ECO:0008006" key="10">
    <source>
        <dbReference type="Google" id="ProtNLM"/>
    </source>
</evidence>
<feature type="disulfide bond" evidence="4">
    <location>
        <begin position="113"/>
        <end position="128"/>
    </location>
</feature>
<evidence type="ECO:0000259" key="6">
    <source>
        <dbReference type="PROSITE" id="PS50941"/>
    </source>
</evidence>
<dbReference type="CDD" id="cd11618">
    <property type="entry name" value="ChtBD1_1"/>
    <property type="match status" value="1"/>
</dbReference>